<evidence type="ECO:0000313" key="2">
    <source>
        <dbReference type="Proteomes" id="UP000238479"/>
    </source>
</evidence>
<accession>A0A2P6PEG6</accession>
<keyword evidence="2" id="KW-1185">Reference proteome</keyword>
<dbReference type="Gramene" id="PRQ20319">
    <property type="protein sequence ID" value="PRQ20319"/>
    <property type="gene ID" value="RchiOBHm_Chr7g0226901"/>
</dbReference>
<sequence length="41" mass="4778">MMLLWLTLSGGDEVYDWVLWVWILGGGDRGFCEGDEERNQM</sequence>
<dbReference type="EMBL" id="PDCK01000045">
    <property type="protein sequence ID" value="PRQ20319.1"/>
    <property type="molecule type" value="Genomic_DNA"/>
</dbReference>
<dbReference type="Proteomes" id="UP000238479">
    <property type="component" value="Chromosome 7"/>
</dbReference>
<reference evidence="1 2" key="1">
    <citation type="journal article" date="2018" name="Nat. Genet.">
        <title>The Rosa genome provides new insights in the design of modern roses.</title>
        <authorList>
            <person name="Bendahmane M."/>
        </authorList>
    </citation>
    <scope>NUCLEOTIDE SEQUENCE [LARGE SCALE GENOMIC DNA]</scope>
    <source>
        <strain evidence="2">cv. Old Blush</strain>
    </source>
</reference>
<organism evidence="1 2">
    <name type="scientific">Rosa chinensis</name>
    <name type="common">China rose</name>
    <dbReference type="NCBI Taxonomy" id="74649"/>
    <lineage>
        <taxon>Eukaryota</taxon>
        <taxon>Viridiplantae</taxon>
        <taxon>Streptophyta</taxon>
        <taxon>Embryophyta</taxon>
        <taxon>Tracheophyta</taxon>
        <taxon>Spermatophyta</taxon>
        <taxon>Magnoliopsida</taxon>
        <taxon>eudicotyledons</taxon>
        <taxon>Gunneridae</taxon>
        <taxon>Pentapetalae</taxon>
        <taxon>rosids</taxon>
        <taxon>fabids</taxon>
        <taxon>Rosales</taxon>
        <taxon>Rosaceae</taxon>
        <taxon>Rosoideae</taxon>
        <taxon>Rosoideae incertae sedis</taxon>
        <taxon>Rosa</taxon>
    </lineage>
</organism>
<gene>
    <name evidence="1" type="ORF">RchiOBHm_Chr7g0226901</name>
</gene>
<proteinExistence type="predicted"/>
<protein>
    <submittedName>
        <fullName evidence="1">Uncharacterized protein</fullName>
    </submittedName>
</protein>
<evidence type="ECO:0000313" key="1">
    <source>
        <dbReference type="EMBL" id="PRQ20319.1"/>
    </source>
</evidence>
<comment type="caution">
    <text evidence="1">The sequence shown here is derived from an EMBL/GenBank/DDBJ whole genome shotgun (WGS) entry which is preliminary data.</text>
</comment>
<name>A0A2P6PEG6_ROSCH</name>
<dbReference type="AlphaFoldDB" id="A0A2P6PEG6"/>